<sequence length="129" mass="14444">MEKTMKKAGKGLRLGFNLEESRFQESVVDIPAEADYQTYNSIIGSQYIDIVRFNDKYDIVVGDEGLFVSRNPVIRVHTPYEDVELSGNLLFLKRVDTEEGVDSSGMTPGEILELLLELNGNVEIIGVCK</sequence>
<dbReference type="EMBL" id="AMPQ01000040">
    <property type="protein sequence ID" value="EKE30795.1"/>
    <property type="molecule type" value="Genomic_DNA"/>
</dbReference>
<dbReference type="KEGG" id="sje:AAV35_013760"/>
<dbReference type="Proteomes" id="UP000011746">
    <property type="component" value="Unassembled WGS sequence"/>
</dbReference>
<organism evidence="2 3">
    <name type="scientific">Salimicrobium jeotgali</name>
    <dbReference type="NCBI Taxonomy" id="1230341"/>
    <lineage>
        <taxon>Bacteria</taxon>
        <taxon>Bacillati</taxon>
        <taxon>Bacillota</taxon>
        <taxon>Bacilli</taxon>
        <taxon>Bacillales</taxon>
        <taxon>Bacillaceae</taxon>
        <taxon>Salimicrobium</taxon>
    </lineage>
</organism>
<accession>K2H4I9</accession>
<reference evidence="2 3" key="1">
    <citation type="journal article" date="2012" name="J. Bacteriol.">
        <title>Draft Genome Sequence of Salimicrobium sp. Strain MJ3, Isolated from Myulchi-Jeot, Korean Fermented Seafood.</title>
        <authorList>
            <person name="Lee S.H."/>
            <person name="Jung J.Y."/>
            <person name="Jeon C.O."/>
        </authorList>
    </citation>
    <scope>NUCLEOTIDE SEQUENCE [LARGE SCALE GENOMIC DNA]</scope>
    <source>
        <strain evidence="2 3">MJ3</strain>
    </source>
</reference>
<dbReference type="EMBL" id="CP011362">
    <property type="protein sequence ID" value="AKG05842.1"/>
    <property type="molecule type" value="Genomic_DNA"/>
</dbReference>
<proteinExistence type="predicted"/>
<protein>
    <submittedName>
        <fullName evidence="2">Uncharacterized protein</fullName>
    </submittedName>
</protein>
<evidence type="ECO:0000313" key="2">
    <source>
        <dbReference type="EMBL" id="EKE30795.1"/>
    </source>
</evidence>
<dbReference type="Proteomes" id="UP000092654">
    <property type="component" value="Plasmid pSJ52"/>
</dbReference>
<evidence type="ECO:0000313" key="1">
    <source>
        <dbReference type="EMBL" id="AKG05842.1"/>
    </source>
</evidence>
<name>K2H4I9_9BACI</name>
<keyword evidence="1" id="KW-0614">Plasmid</keyword>
<geneLocation type="plasmid" evidence="4">
    <name>psj52</name>
</geneLocation>
<evidence type="ECO:0000313" key="4">
    <source>
        <dbReference type="Proteomes" id="UP000092654"/>
    </source>
</evidence>
<keyword evidence="3" id="KW-1185">Reference proteome</keyword>
<dbReference type="AlphaFoldDB" id="K2H4I9"/>
<reference evidence="1 4" key="2">
    <citation type="submission" date="2015-06" db="EMBL/GenBank/DDBJ databases">
        <title>Salimicrobium jeotgali MJ3, isolated from Myulchi jeot, a traditional Korean fermented seafood.</title>
        <authorList>
            <person name="Kim K.H."/>
            <person name="Jeon C.O."/>
            <person name="Jin H.M."/>
        </authorList>
    </citation>
    <scope>NUCLEOTIDE SEQUENCE [LARGE SCALE GENOMIC DNA]</scope>
    <source>
        <strain evidence="1 4">MJ3</strain>
        <plasmid evidence="4">psj52</plasmid>
        <plasmid evidence="1">pSJ52</plasmid>
    </source>
</reference>
<gene>
    <name evidence="1" type="ORF">AAV35_013760</name>
    <name evidence="2" type="ORF">MJ3_11775</name>
</gene>
<dbReference type="OrthoDB" id="2895033at2"/>
<evidence type="ECO:0000313" key="3">
    <source>
        <dbReference type="Proteomes" id="UP000011746"/>
    </source>
</evidence>
<geneLocation type="plasmid" evidence="1">
    <name>pSJ52</name>
</geneLocation>
<dbReference type="RefSeq" id="WP_008591934.1">
    <property type="nucleotide sequence ID" value="NZ_AMPQ01000040.1"/>
</dbReference>